<accession>A0ABW0GU61</accession>
<dbReference type="Proteomes" id="UP001596122">
    <property type="component" value="Unassembled WGS sequence"/>
</dbReference>
<dbReference type="RefSeq" id="WP_340271566.1">
    <property type="nucleotide sequence ID" value="NZ_JBBEOG010000012.1"/>
</dbReference>
<feature type="transmembrane region" description="Helical" evidence="1">
    <location>
        <begin position="127"/>
        <end position="148"/>
    </location>
</feature>
<dbReference type="InterPro" id="IPR051790">
    <property type="entry name" value="Cytochrome_c-biogenesis_DsbD"/>
</dbReference>
<reference evidence="3" key="1">
    <citation type="journal article" date="2019" name="Int. J. Syst. Evol. Microbiol.">
        <title>The Global Catalogue of Microorganisms (GCM) 10K type strain sequencing project: providing services to taxonomists for standard genome sequencing and annotation.</title>
        <authorList>
            <consortium name="The Broad Institute Genomics Platform"/>
            <consortium name="The Broad Institute Genome Sequencing Center for Infectious Disease"/>
            <person name="Wu L."/>
            <person name="Ma J."/>
        </authorList>
    </citation>
    <scope>NUCLEOTIDE SEQUENCE [LARGE SCALE GENOMIC DNA]</scope>
    <source>
        <strain evidence="3">CCUG 43114</strain>
    </source>
</reference>
<keyword evidence="1" id="KW-0812">Transmembrane</keyword>
<sequence>MVDAATLSLALVAGLLAALNPCGFALLPAYLALVVTGGEDARPGRSAALVRALVMSGSMTVGFVAVFGAFAAVAVPLALSVERFLPWLTVVVGVLLVAAGGWLLAGRELAVVAPRAGSAPTGTARSMVGYGVAYALASLSCTVAPFLAVTTAALTTGGAVAAGAVFVVYALGMGAVVTTLAVAVALARRGLVDRMRRATPYVARASGGLLVVAGLYVAYYGVYELRVLSGGSVADPVVDAALALQGVLSRTAVAVGPWPLVAVVVATLLVVVVARVRGRRRGARQADASGAGRAEQEMTGR</sequence>
<dbReference type="PANTHER" id="PTHR31272">
    <property type="entry name" value="CYTOCHROME C-TYPE BIOGENESIS PROTEIN HI_1454-RELATED"/>
    <property type="match status" value="1"/>
</dbReference>
<feature type="transmembrane region" description="Helical" evidence="1">
    <location>
        <begin position="48"/>
        <end position="78"/>
    </location>
</feature>
<feature type="transmembrane region" description="Helical" evidence="1">
    <location>
        <begin position="12"/>
        <end position="36"/>
    </location>
</feature>
<comment type="caution">
    <text evidence="2">The sequence shown here is derived from an EMBL/GenBank/DDBJ whole genome shotgun (WGS) entry which is preliminary data.</text>
</comment>
<feature type="transmembrane region" description="Helical" evidence="1">
    <location>
        <begin position="198"/>
        <end position="219"/>
    </location>
</feature>
<name>A0ABW0GU61_9MICO</name>
<feature type="transmembrane region" description="Helical" evidence="1">
    <location>
        <begin position="258"/>
        <end position="276"/>
    </location>
</feature>
<protein>
    <submittedName>
        <fullName evidence="2">Cytochrome c biogenesis protein CcdA</fullName>
    </submittedName>
</protein>
<feature type="transmembrane region" description="Helical" evidence="1">
    <location>
        <begin position="84"/>
        <end position="106"/>
    </location>
</feature>
<gene>
    <name evidence="2" type="ORF">ACFPJ6_13025</name>
</gene>
<keyword evidence="1" id="KW-0472">Membrane</keyword>
<evidence type="ECO:0000313" key="2">
    <source>
        <dbReference type="EMBL" id="MFC5381711.1"/>
    </source>
</evidence>
<organism evidence="2 3">
    <name type="scientific">Aquipuribacter nitratireducens</name>
    <dbReference type="NCBI Taxonomy" id="650104"/>
    <lineage>
        <taxon>Bacteria</taxon>
        <taxon>Bacillati</taxon>
        <taxon>Actinomycetota</taxon>
        <taxon>Actinomycetes</taxon>
        <taxon>Micrococcales</taxon>
        <taxon>Intrasporangiaceae</taxon>
        <taxon>Aquipuribacter</taxon>
    </lineage>
</organism>
<dbReference type="EMBL" id="JBHSLD010000011">
    <property type="protein sequence ID" value="MFC5381711.1"/>
    <property type="molecule type" value="Genomic_DNA"/>
</dbReference>
<keyword evidence="3" id="KW-1185">Reference proteome</keyword>
<evidence type="ECO:0000256" key="1">
    <source>
        <dbReference type="SAM" id="Phobius"/>
    </source>
</evidence>
<dbReference type="PANTHER" id="PTHR31272:SF4">
    <property type="entry name" value="CYTOCHROME C-TYPE BIOGENESIS PROTEIN HI_1454-RELATED"/>
    <property type="match status" value="1"/>
</dbReference>
<evidence type="ECO:0000313" key="3">
    <source>
        <dbReference type="Proteomes" id="UP001596122"/>
    </source>
</evidence>
<keyword evidence="1" id="KW-1133">Transmembrane helix</keyword>
<feature type="transmembrane region" description="Helical" evidence="1">
    <location>
        <begin position="160"/>
        <end position="186"/>
    </location>
</feature>
<proteinExistence type="predicted"/>